<feature type="transmembrane region" description="Helical" evidence="1">
    <location>
        <begin position="63"/>
        <end position="83"/>
    </location>
</feature>
<dbReference type="AlphaFoldDB" id="A0A8M8V4U7"/>
<dbReference type="GO" id="GO:0004842">
    <property type="term" value="F:ubiquitin-protein transferase activity"/>
    <property type="evidence" value="ECO:0007669"/>
    <property type="project" value="InterPro"/>
</dbReference>
<keyword evidence="2" id="KW-1185">Reference proteome</keyword>
<protein>
    <submittedName>
        <fullName evidence="3">Uncharacterized protein LOC105168710 isoform X2</fullName>
    </submittedName>
</protein>
<name>A0A8M8V4U7_SESIN</name>
<dbReference type="PANTHER" id="PTHR47179">
    <property type="entry name" value="E3 UBIQUITIN-PROTEIN LIGASE SIS3"/>
    <property type="match status" value="1"/>
</dbReference>
<proteinExistence type="predicted"/>
<dbReference type="GeneID" id="105168710"/>
<evidence type="ECO:0000256" key="1">
    <source>
        <dbReference type="SAM" id="Phobius"/>
    </source>
</evidence>
<dbReference type="Proteomes" id="UP000504604">
    <property type="component" value="Linkage group LG8"/>
</dbReference>
<keyword evidence="1" id="KW-0812">Transmembrane</keyword>
<sequence>MSLPTWTLLVQYGNLPLTLFGSDCRNENQVLDSELRFRWRSKALISNGILVGNRDMNVFVEGLLSYPFLFCHFTVICTLWFTSARNRLPEEGQKWGFLVWLLFSYCLCALLISVSKRLVVVFSMFLNRPEDLVMVLFSLVAFSYFQVSSKPPCSP</sequence>
<reference evidence="3" key="1">
    <citation type="submission" date="2025-08" db="UniProtKB">
        <authorList>
            <consortium name="RefSeq"/>
        </authorList>
    </citation>
    <scope>IDENTIFICATION</scope>
</reference>
<dbReference type="InterPro" id="IPR044793">
    <property type="entry name" value="SIS3"/>
</dbReference>
<dbReference type="PANTHER" id="PTHR47179:SF1">
    <property type="entry name" value="E3 UBIQUITIN-PROTEIN LIGASE SIS3"/>
    <property type="match status" value="1"/>
</dbReference>
<keyword evidence="1" id="KW-0472">Membrane</keyword>
<keyword evidence="1" id="KW-1133">Transmembrane helix</keyword>
<evidence type="ECO:0000313" key="3">
    <source>
        <dbReference type="RefSeq" id="XP_020551445.1"/>
    </source>
</evidence>
<dbReference type="GO" id="GO:0010182">
    <property type="term" value="P:sugar mediated signaling pathway"/>
    <property type="evidence" value="ECO:0007669"/>
    <property type="project" value="InterPro"/>
</dbReference>
<organism evidence="2 3">
    <name type="scientific">Sesamum indicum</name>
    <name type="common">Oriental sesame</name>
    <name type="synonym">Sesamum orientale</name>
    <dbReference type="NCBI Taxonomy" id="4182"/>
    <lineage>
        <taxon>Eukaryota</taxon>
        <taxon>Viridiplantae</taxon>
        <taxon>Streptophyta</taxon>
        <taxon>Embryophyta</taxon>
        <taxon>Tracheophyta</taxon>
        <taxon>Spermatophyta</taxon>
        <taxon>Magnoliopsida</taxon>
        <taxon>eudicotyledons</taxon>
        <taxon>Gunneridae</taxon>
        <taxon>Pentapetalae</taxon>
        <taxon>asterids</taxon>
        <taxon>lamiids</taxon>
        <taxon>Lamiales</taxon>
        <taxon>Pedaliaceae</taxon>
        <taxon>Sesamum</taxon>
    </lineage>
</organism>
<evidence type="ECO:0000313" key="2">
    <source>
        <dbReference type="Proteomes" id="UP000504604"/>
    </source>
</evidence>
<gene>
    <name evidence="3" type="primary">LOC105168710</name>
</gene>
<dbReference type="RefSeq" id="XP_020551445.1">
    <property type="nucleotide sequence ID" value="XM_020695786.1"/>
</dbReference>
<feature type="transmembrane region" description="Helical" evidence="1">
    <location>
        <begin position="95"/>
        <end position="112"/>
    </location>
</feature>
<accession>A0A8M8V4U7</accession>